<evidence type="ECO:0000313" key="2">
    <source>
        <dbReference type="Proteomes" id="UP001166784"/>
    </source>
</evidence>
<keyword evidence="2" id="KW-1185">Reference proteome</keyword>
<organism evidence="1 2">
    <name type="scientific">Streptomyces marispadix</name>
    <dbReference type="NCBI Taxonomy" id="2922868"/>
    <lineage>
        <taxon>Bacteria</taxon>
        <taxon>Bacillati</taxon>
        <taxon>Actinomycetota</taxon>
        <taxon>Actinomycetes</taxon>
        <taxon>Kitasatosporales</taxon>
        <taxon>Streptomycetaceae</taxon>
        <taxon>Streptomyces</taxon>
    </lineage>
</organism>
<dbReference type="Pfam" id="PF04672">
    <property type="entry name" value="Methyltransf_19"/>
    <property type="match status" value="1"/>
</dbReference>
<sequence length="282" mass="31082">MDEMPVWMHTEPRPPVDLQVDRPHGARIYDFLLGGKTNYAADREQAEKVLASIPSAAESARENRAFVHRAARHLAREHGLRQFLDIGTGIPTSPNLHEVAQAVDPTARVVYADNDPIVLAHSRALHTSSPEGATAYIQADATEPDAILNAPEFQQTLDLGRPVAITLCLLLHWLPEGYDAYGLVRKLADVVPAGSALVITHVTKDFDERAGKIEEDFEDTGSSVRTRTKAQVERFFDGFDLVPPGLVPPQRWHQEQMEIEAGSSDVVGEDHIPIWAGVGLKR</sequence>
<proteinExistence type="predicted"/>
<dbReference type="RefSeq" id="WP_241062621.1">
    <property type="nucleotide sequence ID" value="NZ_JAKWJU010000002.1"/>
</dbReference>
<evidence type="ECO:0000313" key="1">
    <source>
        <dbReference type="EMBL" id="MCH6163755.1"/>
    </source>
</evidence>
<dbReference type="SUPFAM" id="SSF53335">
    <property type="entry name" value="S-adenosyl-L-methionine-dependent methyltransferases"/>
    <property type="match status" value="1"/>
</dbReference>
<dbReference type="GO" id="GO:0008168">
    <property type="term" value="F:methyltransferase activity"/>
    <property type="evidence" value="ECO:0007669"/>
    <property type="project" value="UniProtKB-KW"/>
</dbReference>
<comment type="caution">
    <text evidence="1">The sequence shown here is derived from an EMBL/GenBank/DDBJ whole genome shotgun (WGS) entry which is preliminary data.</text>
</comment>
<accession>A0ABS9T5H7</accession>
<dbReference type="Gene3D" id="3.40.50.150">
    <property type="entry name" value="Vaccinia Virus protein VP39"/>
    <property type="match status" value="1"/>
</dbReference>
<gene>
    <name evidence="1" type="ORF">MMA15_26155</name>
</gene>
<dbReference type="InterPro" id="IPR006764">
    <property type="entry name" value="SAM_dep_MeTrfase_SAV2177_type"/>
</dbReference>
<name>A0ABS9T5H7_9ACTN</name>
<dbReference type="Proteomes" id="UP001166784">
    <property type="component" value="Unassembled WGS sequence"/>
</dbReference>
<dbReference type="GO" id="GO:0032259">
    <property type="term" value="P:methylation"/>
    <property type="evidence" value="ECO:0007669"/>
    <property type="project" value="UniProtKB-KW"/>
</dbReference>
<keyword evidence="1" id="KW-0808">Transferase</keyword>
<protein>
    <submittedName>
        <fullName evidence="1">SAM-dependent methyltransferase</fullName>
    </submittedName>
</protein>
<reference evidence="1" key="1">
    <citation type="submission" date="2022-03" db="EMBL/GenBank/DDBJ databases">
        <authorList>
            <person name="Santos J.D.N."/>
            <person name="Kallscheuer N."/>
            <person name="Jogler C."/>
            <person name="Lage O.M."/>
        </authorList>
    </citation>
    <scope>NUCLEOTIDE SEQUENCE</scope>
    <source>
        <strain evidence="1">M600PL45_2</strain>
    </source>
</reference>
<keyword evidence="1" id="KW-0489">Methyltransferase</keyword>
<dbReference type="InterPro" id="IPR029063">
    <property type="entry name" value="SAM-dependent_MTases_sf"/>
</dbReference>
<dbReference type="EMBL" id="JAKWJU010000002">
    <property type="protein sequence ID" value="MCH6163755.1"/>
    <property type="molecule type" value="Genomic_DNA"/>
</dbReference>
<dbReference type="PIRSF" id="PIRSF017393">
    <property type="entry name" value="MTase_SAV2177"/>
    <property type="match status" value="1"/>
</dbReference>
<reference evidence="1" key="2">
    <citation type="journal article" date="2023" name="Int. J. Syst. Evol. Microbiol.">
        <title>Streptomyces marispadix sp. nov., isolated from marine beach sediment of the Northern Coast of Portugal.</title>
        <authorList>
            <person name="dos Santos J.D.N."/>
            <person name="Vitorino I.R."/>
            <person name="Kallscheuer N."/>
            <person name="Srivastava A."/>
            <person name="Krautwurst S."/>
            <person name="Marz M."/>
            <person name="Jogler C."/>
            <person name="Lobo Da Cunha A."/>
            <person name="Catita J."/>
            <person name="Goncalves H."/>
            <person name="Gonzalez I."/>
            <person name="Reyes F."/>
            <person name="Lage O.M."/>
        </authorList>
    </citation>
    <scope>NUCLEOTIDE SEQUENCE</scope>
    <source>
        <strain evidence="1">M600PL45_2</strain>
    </source>
</reference>